<evidence type="ECO:0000313" key="2">
    <source>
        <dbReference type="EMBL" id="GJE65975.1"/>
    </source>
</evidence>
<evidence type="ECO:0000256" key="1">
    <source>
        <dbReference type="SAM" id="MobiDB-lite"/>
    </source>
</evidence>
<feature type="region of interest" description="Disordered" evidence="1">
    <location>
        <begin position="31"/>
        <end position="65"/>
    </location>
</feature>
<sequence>MPSNGGPAGSCQSGPVISGASIRIALRSTGGPETTFSRCGAGSVGASAPRTSSEDVRGGGSARHPIGRVRRPALRLANKLPKKRWWKVEPGHHSHLGALPFSRLAPTCSSGNGFSHSLEDGLIVGEERTALELKNAAFGAVLLPPVQKLSFGCWPHERSTGPLHRASKYRAWPDRRIQRKMRSGFDCGLSCADQGKHDFDRIRFAAANAVHQTAEGQSFGMFRELSEDPDAVARRNDDVAGRPDLPRHGAAGLLQDERSGDDEAIGLRRRGMDVCLVSDGYEETALAAEPDEDREWSMKLGFSRNGRDSADRGIEGCLYEQIPMPALRIGHGRGGLERPKARPLRSRRRDTSACGRRCLMRGHR</sequence>
<keyword evidence="3" id="KW-1185">Reference proteome</keyword>
<gene>
    <name evidence="2" type="ORF">LNAOJCKE_3189</name>
</gene>
<comment type="caution">
    <text evidence="2">The sequence shown here is derived from an EMBL/GenBank/DDBJ whole genome shotgun (WGS) entry which is preliminary data.</text>
</comment>
<organism evidence="2 3">
    <name type="scientific">Methylorubrum aminovorans</name>
    <dbReference type="NCBI Taxonomy" id="269069"/>
    <lineage>
        <taxon>Bacteria</taxon>
        <taxon>Pseudomonadati</taxon>
        <taxon>Pseudomonadota</taxon>
        <taxon>Alphaproteobacteria</taxon>
        <taxon>Hyphomicrobiales</taxon>
        <taxon>Methylobacteriaceae</taxon>
        <taxon>Methylorubrum</taxon>
    </lineage>
</organism>
<reference evidence="2" key="2">
    <citation type="submission" date="2021-08" db="EMBL/GenBank/DDBJ databases">
        <authorList>
            <person name="Tani A."/>
            <person name="Ola A."/>
            <person name="Ogura Y."/>
            <person name="Katsura K."/>
            <person name="Hayashi T."/>
        </authorList>
    </citation>
    <scope>NUCLEOTIDE SEQUENCE</scope>
    <source>
        <strain evidence="2">NBRC 15686</strain>
    </source>
</reference>
<reference evidence="2" key="1">
    <citation type="journal article" date="2021" name="Front. Microbiol.">
        <title>Comprehensive Comparative Genomics and Phenotyping of Methylobacterium Species.</title>
        <authorList>
            <person name="Alessa O."/>
            <person name="Ogura Y."/>
            <person name="Fujitani Y."/>
            <person name="Takami H."/>
            <person name="Hayashi T."/>
            <person name="Sahin N."/>
            <person name="Tani A."/>
        </authorList>
    </citation>
    <scope>NUCLEOTIDE SEQUENCE</scope>
    <source>
        <strain evidence="2">NBRC 15686</strain>
    </source>
</reference>
<dbReference type="Proteomes" id="UP001055039">
    <property type="component" value="Unassembled WGS sequence"/>
</dbReference>
<proteinExistence type="predicted"/>
<dbReference type="EMBL" id="BPRC01000011">
    <property type="protein sequence ID" value="GJE65975.1"/>
    <property type="molecule type" value="Genomic_DNA"/>
</dbReference>
<evidence type="ECO:0000313" key="3">
    <source>
        <dbReference type="Proteomes" id="UP001055039"/>
    </source>
</evidence>
<name>A0ABQ4UJM4_9HYPH</name>
<protein>
    <submittedName>
        <fullName evidence="2">Uncharacterized protein</fullName>
    </submittedName>
</protein>
<accession>A0ABQ4UJM4</accession>